<sequence>MTFEEVLPQLKAGKKAVRTKGWSGFEEYIFVVSADTYQGQAVNPYLMIKTKEEPSLSQYMPTSCDVLADDWELVND</sequence>
<accession>A0A0R2A7W1</accession>
<evidence type="ECO:0000313" key="3">
    <source>
        <dbReference type="Proteomes" id="UP000051008"/>
    </source>
</evidence>
<reference evidence="2 3" key="1">
    <citation type="journal article" date="2015" name="Genome Announc.">
        <title>Expanding the biotechnology potential of lactobacilli through comparative genomics of 213 strains and associated genera.</title>
        <authorList>
            <person name="Sun Z."/>
            <person name="Harris H.M."/>
            <person name="McCann A."/>
            <person name="Guo C."/>
            <person name="Argimon S."/>
            <person name="Zhang W."/>
            <person name="Yang X."/>
            <person name="Jeffery I.B."/>
            <person name="Cooney J.C."/>
            <person name="Kagawa T.F."/>
            <person name="Liu W."/>
            <person name="Song Y."/>
            <person name="Salvetti E."/>
            <person name="Wrobel A."/>
            <person name="Rasinkangas P."/>
            <person name="Parkhill J."/>
            <person name="Rea M.C."/>
            <person name="O'Sullivan O."/>
            <person name="Ritari J."/>
            <person name="Douillard F.P."/>
            <person name="Paul Ross R."/>
            <person name="Yang R."/>
            <person name="Briner A.E."/>
            <person name="Felis G.E."/>
            <person name="de Vos W.M."/>
            <person name="Barrangou R."/>
            <person name="Klaenhammer T.R."/>
            <person name="Caufield P.W."/>
            <person name="Cui Y."/>
            <person name="Zhang H."/>
            <person name="O'Toole P.W."/>
        </authorList>
    </citation>
    <scope>NUCLEOTIDE SEQUENCE [LARGE SCALE GENOMIC DNA]</scope>
    <source>
        <strain evidence="2 3">DSM 20509</strain>
    </source>
</reference>
<dbReference type="GeneID" id="75137844"/>
<comment type="caution">
    <text evidence="2">The sequence shown here is derived from an EMBL/GenBank/DDBJ whole genome shotgun (WGS) entry which is preliminary data.</text>
</comment>
<gene>
    <name evidence="2" type="ORF">FC14_GL000317</name>
</gene>
<keyword evidence="3" id="KW-1185">Reference proteome</keyword>
<protein>
    <recommendedName>
        <fullName evidence="1">Thoeris anti-defense 2-like domain-containing protein</fullName>
    </recommendedName>
</protein>
<dbReference type="Pfam" id="PF11195">
    <property type="entry name" value="Tad2-like"/>
    <property type="match status" value="1"/>
</dbReference>
<dbReference type="InterPro" id="IPR021361">
    <property type="entry name" value="Tad2-like_dom"/>
</dbReference>
<dbReference type="OrthoDB" id="9806476at2"/>
<organism evidence="2 3">
    <name type="scientific">Ligilactobacillus agilis DSM 20509</name>
    <dbReference type="NCBI Taxonomy" id="1423718"/>
    <lineage>
        <taxon>Bacteria</taxon>
        <taxon>Bacillati</taxon>
        <taxon>Bacillota</taxon>
        <taxon>Bacilli</taxon>
        <taxon>Lactobacillales</taxon>
        <taxon>Lactobacillaceae</taxon>
        <taxon>Ligilactobacillus</taxon>
    </lineage>
</organism>
<dbReference type="Proteomes" id="UP000051008">
    <property type="component" value="Unassembled WGS sequence"/>
</dbReference>
<evidence type="ECO:0000259" key="1">
    <source>
        <dbReference type="Pfam" id="PF11195"/>
    </source>
</evidence>
<feature type="domain" description="Thoeris anti-defense 2-like" evidence="1">
    <location>
        <begin position="1"/>
        <end position="74"/>
    </location>
</feature>
<name>A0A0R2A7W1_9LACO</name>
<evidence type="ECO:0000313" key="2">
    <source>
        <dbReference type="EMBL" id="KRM63537.1"/>
    </source>
</evidence>
<dbReference type="EMBL" id="AYYP01000060">
    <property type="protein sequence ID" value="KRM63537.1"/>
    <property type="molecule type" value="Genomic_DNA"/>
</dbReference>
<proteinExistence type="predicted"/>
<dbReference type="PATRIC" id="fig|1423718.3.peg.333"/>
<dbReference type="RefSeq" id="WP_050611233.1">
    <property type="nucleotide sequence ID" value="NZ_AYYP01000060.1"/>
</dbReference>
<dbReference type="AlphaFoldDB" id="A0A0R2A7W1"/>